<dbReference type="InterPro" id="IPR036291">
    <property type="entry name" value="NAD(P)-bd_dom_sf"/>
</dbReference>
<evidence type="ECO:0000313" key="3">
    <source>
        <dbReference type="Proteomes" id="UP000006437"/>
    </source>
</evidence>
<dbReference type="Gene3D" id="3.40.50.720">
    <property type="entry name" value="NAD(P)-binding Rossmann-like Domain"/>
    <property type="match status" value="1"/>
</dbReference>
<dbReference type="BioCyc" id="EBAC796937-HMP:GMGH-827-MONOMER"/>
<dbReference type="AlphaFoldDB" id="G9X368"/>
<dbReference type="Pfam" id="PF13380">
    <property type="entry name" value="CoA_binding_2"/>
    <property type="match status" value="1"/>
</dbReference>
<dbReference type="RefSeq" id="WP_009525060.1">
    <property type="nucleotide sequence ID" value="NZ_JH414549.1"/>
</dbReference>
<organism evidence="2 3">
    <name type="scientific">Peptoanaerobacter stomatis</name>
    <dbReference type="NCBI Taxonomy" id="796937"/>
    <lineage>
        <taxon>Bacteria</taxon>
        <taxon>Bacillati</taxon>
        <taxon>Bacillota</taxon>
        <taxon>Clostridia</taxon>
        <taxon>Peptostreptococcales</taxon>
        <taxon>Filifactoraceae</taxon>
        <taxon>Peptoanaerobacter</taxon>
    </lineage>
</organism>
<comment type="caution">
    <text evidence="2">The sequence shown here is derived from an EMBL/GenBank/DDBJ whole genome shotgun (WGS) entry which is preliminary data.</text>
</comment>
<sequence>MSIKKEMLSKRNWAIYGITADTEKFGYKIPEVMKENGYNVIGINKKYKGQDILGIKVYGSLEEVTEEVDCIDVIVNPNISMLVVDEAIKKGIKNIWFQPHTFNEEVIEKVKKADISYVDDDCVYAILTGE</sequence>
<gene>
    <name evidence="2" type="ORF">HMPREF9629_00825</name>
</gene>
<dbReference type="HOGENOM" id="CLU_112567_1_2_9"/>
<reference evidence="2 3" key="1">
    <citation type="submission" date="2011-08" db="EMBL/GenBank/DDBJ databases">
        <title>The Genome Sequence of Eubacteriaceae bacterium ACC19a.</title>
        <authorList>
            <consortium name="The Broad Institute Genome Sequencing Platform"/>
            <person name="Earl A."/>
            <person name="Ward D."/>
            <person name="Feldgarden M."/>
            <person name="Gevers D."/>
            <person name="Sizova M."/>
            <person name="Hazen A."/>
            <person name="Epstein S."/>
            <person name="Young S.K."/>
            <person name="Zeng Q."/>
            <person name="Gargeya S."/>
            <person name="Fitzgerald M."/>
            <person name="Haas B."/>
            <person name="Abouelleil A."/>
            <person name="Alvarado L."/>
            <person name="Arachchi H.M."/>
            <person name="Berlin A."/>
            <person name="Brown A."/>
            <person name="Chapman S.B."/>
            <person name="Chen Z."/>
            <person name="Dunbar C."/>
            <person name="Freedman E."/>
            <person name="Gearin G."/>
            <person name="Gellesch M."/>
            <person name="Goldberg J."/>
            <person name="Griggs A."/>
            <person name="Gujja S."/>
            <person name="Heiman D."/>
            <person name="Howarth C."/>
            <person name="Larson L."/>
            <person name="Lui A."/>
            <person name="MacDonald P.J.P."/>
            <person name="Montmayeur A."/>
            <person name="Murphy C."/>
            <person name="Neiman D."/>
            <person name="Pearson M."/>
            <person name="Priest M."/>
            <person name="Roberts A."/>
            <person name="Saif S."/>
            <person name="Shea T."/>
            <person name="Shenoy N."/>
            <person name="Sisk P."/>
            <person name="Stolte C."/>
            <person name="Sykes S."/>
            <person name="Wortman J."/>
            <person name="Nusbaum C."/>
            <person name="Birren B."/>
        </authorList>
    </citation>
    <scope>NUCLEOTIDE SEQUENCE [LARGE SCALE GENOMIC DNA]</scope>
    <source>
        <strain evidence="2 3">ACC19a</strain>
    </source>
</reference>
<feature type="domain" description="CoA-binding" evidence="1">
    <location>
        <begin position="7"/>
        <end position="101"/>
    </location>
</feature>
<dbReference type="EMBL" id="AFZE01000057">
    <property type="protein sequence ID" value="EHL10610.1"/>
    <property type="molecule type" value="Genomic_DNA"/>
</dbReference>
<dbReference type="Proteomes" id="UP000006437">
    <property type="component" value="Unassembled WGS sequence"/>
</dbReference>
<dbReference type="PANTHER" id="PTHR33303:SF2">
    <property type="entry name" value="COA-BINDING DOMAIN-CONTAINING PROTEIN"/>
    <property type="match status" value="1"/>
</dbReference>
<dbReference type="SUPFAM" id="SSF51735">
    <property type="entry name" value="NAD(P)-binding Rossmann-fold domains"/>
    <property type="match status" value="1"/>
</dbReference>
<name>G9X368_9FIRM</name>
<evidence type="ECO:0000259" key="1">
    <source>
        <dbReference type="SMART" id="SM00881"/>
    </source>
</evidence>
<dbReference type="InterPro" id="IPR003781">
    <property type="entry name" value="CoA-bd"/>
</dbReference>
<protein>
    <recommendedName>
        <fullName evidence="1">CoA-binding domain-containing protein</fullName>
    </recommendedName>
</protein>
<evidence type="ECO:0000313" key="2">
    <source>
        <dbReference type="EMBL" id="EHL10610.1"/>
    </source>
</evidence>
<accession>G9X368</accession>
<proteinExistence type="predicted"/>
<dbReference type="PANTHER" id="PTHR33303">
    <property type="entry name" value="CYTOPLASMIC PROTEIN-RELATED"/>
    <property type="match status" value="1"/>
</dbReference>
<dbReference type="SMART" id="SM00881">
    <property type="entry name" value="CoA_binding"/>
    <property type="match status" value="1"/>
</dbReference>